<evidence type="ECO:0000313" key="14">
    <source>
        <dbReference type="Proteomes" id="UP000886523"/>
    </source>
</evidence>
<evidence type="ECO:0000256" key="9">
    <source>
        <dbReference type="ARBA" id="ARBA00035662"/>
    </source>
</evidence>
<dbReference type="Pfam" id="PF00590">
    <property type="entry name" value="TP_methylase"/>
    <property type="match status" value="1"/>
</dbReference>
<dbReference type="AlphaFoldDB" id="A0A9P6DHC2"/>
<dbReference type="InterPro" id="IPR014776">
    <property type="entry name" value="4pyrrole_Mease_sub2"/>
</dbReference>
<comment type="similarity">
    <text evidence="9">In the N-terminal section; belongs to the precorrin methyltransferase family.</text>
</comment>
<keyword evidence="7" id="KW-0808">Transferase</keyword>
<dbReference type="CDD" id="cd11647">
    <property type="entry name" value="DHP5_DphB"/>
    <property type="match status" value="1"/>
</dbReference>
<dbReference type="GO" id="GO:0017183">
    <property type="term" value="P:protein histidyl modification to diphthamide"/>
    <property type="evidence" value="ECO:0007669"/>
    <property type="project" value="InterPro"/>
</dbReference>
<keyword evidence="14" id="KW-1185">Reference proteome</keyword>
<feature type="binding site" evidence="11">
    <location>
        <position position="163"/>
    </location>
    <ligand>
        <name>S-adenosyl-L-methionine</name>
        <dbReference type="ChEBI" id="CHEBI:59789"/>
    </ligand>
</feature>
<evidence type="ECO:0000256" key="2">
    <source>
        <dbReference type="ARBA" id="ARBA00005156"/>
    </source>
</evidence>
<evidence type="ECO:0000256" key="4">
    <source>
        <dbReference type="ARBA" id="ARBA00011927"/>
    </source>
</evidence>
<dbReference type="Gene3D" id="3.40.1010.10">
    <property type="entry name" value="Cobalt-precorrin-4 Transmethylase, Domain 1"/>
    <property type="match status" value="1"/>
</dbReference>
<dbReference type="Proteomes" id="UP000886523">
    <property type="component" value="Unassembled WGS sequence"/>
</dbReference>
<feature type="binding site" evidence="11">
    <location>
        <position position="215"/>
    </location>
    <ligand>
        <name>S-adenosyl-L-methionine</name>
        <dbReference type="ChEBI" id="CHEBI:59789"/>
    </ligand>
</feature>
<reference evidence="13" key="1">
    <citation type="journal article" date="2020" name="Nat. Commun.">
        <title>Large-scale genome sequencing of mycorrhizal fungi provides insights into the early evolution of symbiotic traits.</title>
        <authorList>
            <person name="Miyauchi S."/>
            <person name="Kiss E."/>
            <person name="Kuo A."/>
            <person name="Drula E."/>
            <person name="Kohler A."/>
            <person name="Sanchez-Garcia M."/>
            <person name="Morin E."/>
            <person name="Andreopoulos B."/>
            <person name="Barry K.W."/>
            <person name="Bonito G."/>
            <person name="Buee M."/>
            <person name="Carver A."/>
            <person name="Chen C."/>
            <person name="Cichocki N."/>
            <person name="Clum A."/>
            <person name="Culley D."/>
            <person name="Crous P.W."/>
            <person name="Fauchery L."/>
            <person name="Girlanda M."/>
            <person name="Hayes R.D."/>
            <person name="Keri Z."/>
            <person name="LaButti K."/>
            <person name="Lipzen A."/>
            <person name="Lombard V."/>
            <person name="Magnuson J."/>
            <person name="Maillard F."/>
            <person name="Murat C."/>
            <person name="Nolan M."/>
            <person name="Ohm R.A."/>
            <person name="Pangilinan J."/>
            <person name="Pereira M.F."/>
            <person name="Perotto S."/>
            <person name="Peter M."/>
            <person name="Pfister S."/>
            <person name="Riley R."/>
            <person name="Sitrit Y."/>
            <person name="Stielow J.B."/>
            <person name="Szollosi G."/>
            <person name="Zifcakova L."/>
            <person name="Stursova M."/>
            <person name="Spatafora J.W."/>
            <person name="Tedersoo L."/>
            <person name="Vaario L.M."/>
            <person name="Yamada A."/>
            <person name="Yan M."/>
            <person name="Wang P."/>
            <person name="Xu J."/>
            <person name="Bruns T."/>
            <person name="Baldrian P."/>
            <person name="Vilgalys R."/>
            <person name="Dunand C."/>
            <person name="Henrissat B."/>
            <person name="Grigoriev I.V."/>
            <person name="Hibbett D."/>
            <person name="Nagy L.G."/>
            <person name="Martin F.M."/>
        </authorList>
    </citation>
    <scope>NUCLEOTIDE SEQUENCE</scope>
    <source>
        <strain evidence="13">UP504</strain>
    </source>
</reference>
<dbReference type="GO" id="GO:0032259">
    <property type="term" value="P:methylation"/>
    <property type="evidence" value="ECO:0007669"/>
    <property type="project" value="UniProtKB-KW"/>
</dbReference>
<dbReference type="SUPFAM" id="SSF53790">
    <property type="entry name" value="Tetrapyrrole methylase"/>
    <property type="match status" value="1"/>
</dbReference>
<name>A0A9P6DHC2_9AGAM</name>
<evidence type="ECO:0000256" key="8">
    <source>
        <dbReference type="ARBA" id="ARBA00022691"/>
    </source>
</evidence>
<evidence type="ECO:0000256" key="7">
    <source>
        <dbReference type="ARBA" id="ARBA00022679"/>
    </source>
</evidence>
<dbReference type="EC" id="2.1.1.314" evidence="4"/>
<evidence type="ECO:0000256" key="10">
    <source>
        <dbReference type="ARBA" id="ARBA00048752"/>
    </source>
</evidence>
<gene>
    <name evidence="13" type="ORF">BS47DRAFT_1378331</name>
</gene>
<evidence type="ECO:0000313" key="13">
    <source>
        <dbReference type="EMBL" id="KAF9504651.1"/>
    </source>
</evidence>
<dbReference type="NCBIfam" id="TIGR00522">
    <property type="entry name" value="dph5"/>
    <property type="match status" value="1"/>
</dbReference>
<evidence type="ECO:0000256" key="3">
    <source>
        <dbReference type="ARBA" id="ARBA00006729"/>
    </source>
</evidence>
<dbReference type="OrthoDB" id="2516at2759"/>
<comment type="similarity">
    <text evidence="3">Belongs to the diphthine synthase family.</text>
</comment>
<feature type="binding site" evidence="11">
    <location>
        <position position="243"/>
    </location>
    <ligand>
        <name>S-adenosyl-L-methionine</name>
        <dbReference type="ChEBI" id="CHEBI:59789"/>
    </ligand>
</feature>
<comment type="catalytic activity">
    <reaction evidence="10">
        <text>2-[(3S)-amino-3-carboxypropyl]-L-histidyl-[translation elongation factor 2] + 4 S-adenosyl-L-methionine = diphthine methyl ester-[translation elongation factor 2] + 4 S-adenosyl-L-homocysteine + 3 H(+)</text>
        <dbReference type="Rhea" id="RHEA:42652"/>
        <dbReference type="Rhea" id="RHEA-COMP:9749"/>
        <dbReference type="Rhea" id="RHEA-COMP:10173"/>
        <dbReference type="ChEBI" id="CHEBI:15378"/>
        <dbReference type="ChEBI" id="CHEBI:57856"/>
        <dbReference type="ChEBI" id="CHEBI:59789"/>
        <dbReference type="ChEBI" id="CHEBI:73995"/>
        <dbReference type="ChEBI" id="CHEBI:79005"/>
        <dbReference type="EC" id="2.1.1.314"/>
    </reaction>
</comment>
<evidence type="ECO:0000256" key="5">
    <source>
        <dbReference type="ARBA" id="ARBA00022481"/>
    </source>
</evidence>
<feature type="binding site" evidence="11">
    <location>
        <begin position="112"/>
        <end position="113"/>
    </location>
    <ligand>
        <name>S-adenosyl-L-methionine</name>
        <dbReference type="ChEBI" id="CHEBI:59789"/>
    </ligand>
</feature>
<keyword evidence="6" id="KW-0489">Methyltransferase</keyword>
<comment type="pathway">
    <text evidence="2">Protein modification; peptidyl-diphthamide biosynthesis.</text>
</comment>
<dbReference type="FunFam" id="3.40.1010.10:FF:000004">
    <property type="entry name" value="Putative diphthine synthase"/>
    <property type="match status" value="1"/>
</dbReference>
<dbReference type="InterPro" id="IPR004551">
    <property type="entry name" value="Dphthn_synthase"/>
</dbReference>
<protein>
    <recommendedName>
        <fullName evidence="4">diphthine methyl ester synthase</fullName>
        <ecNumber evidence="4">2.1.1.314</ecNumber>
    </recommendedName>
</protein>
<evidence type="ECO:0000259" key="12">
    <source>
        <dbReference type="Pfam" id="PF00590"/>
    </source>
</evidence>
<proteinExistence type="inferred from homology"/>
<dbReference type="GO" id="GO:0141133">
    <property type="term" value="F:diphthine methyl ester synthase activity"/>
    <property type="evidence" value="ECO:0007669"/>
    <property type="project" value="UniProtKB-EC"/>
</dbReference>
<feature type="binding site" evidence="11">
    <location>
        <position position="87"/>
    </location>
    <ligand>
        <name>S-adenosyl-L-methionine</name>
        <dbReference type="ChEBI" id="CHEBI:59789"/>
    </ligand>
</feature>
<organism evidence="13 14">
    <name type="scientific">Hydnum rufescens UP504</name>
    <dbReference type="NCBI Taxonomy" id="1448309"/>
    <lineage>
        <taxon>Eukaryota</taxon>
        <taxon>Fungi</taxon>
        <taxon>Dikarya</taxon>
        <taxon>Basidiomycota</taxon>
        <taxon>Agaricomycotina</taxon>
        <taxon>Agaricomycetes</taxon>
        <taxon>Cantharellales</taxon>
        <taxon>Hydnaceae</taxon>
        <taxon>Hydnum</taxon>
    </lineage>
</organism>
<feature type="binding site" evidence="11">
    <location>
        <position position="9"/>
    </location>
    <ligand>
        <name>S-adenosyl-L-methionine</name>
        <dbReference type="ChEBI" id="CHEBI:59789"/>
    </ligand>
</feature>
<keyword evidence="5" id="KW-0488">Methylation</keyword>
<dbReference type="PANTHER" id="PTHR10882">
    <property type="entry name" value="DIPHTHINE SYNTHASE"/>
    <property type="match status" value="1"/>
</dbReference>
<dbReference type="InterPro" id="IPR014777">
    <property type="entry name" value="4pyrrole_Mease_sub1"/>
</dbReference>
<dbReference type="Gene3D" id="3.30.950.10">
    <property type="entry name" value="Methyltransferase, Cobalt-precorrin-4 Transmethylase, Domain 2"/>
    <property type="match status" value="1"/>
</dbReference>
<comment type="caution">
    <text evidence="13">The sequence shown here is derived from an EMBL/GenBank/DDBJ whole genome shotgun (WGS) entry which is preliminary data.</text>
</comment>
<dbReference type="PANTHER" id="PTHR10882:SF0">
    <property type="entry name" value="DIPHTHINE METHYL ESTER SYNTHASE"/>
    <property type="match status" value="1"/>
</dbReference>
<sequence>MFYLIGLGLFDEKDITVRGLEIVKNATRVYLESYTSILMVDKERLEAFYGRKVILADRDMVETASDEILSHASTSDVALLVVGDPFGATTHHDILLRARALNIPTDVVHNASIMNAIGACGLQLYSFGQAVSIPFWTDTWKPDSWLGRIQENVGLGLHTLVLLDIKVKEQSEEDLARGRKIFQPPRYMTPAVALSQILSALAHRIHTLVLALSRVGTPTQSIRAGTLAQLATLPEDAFGPPLHSLVIVGSRVHPMEIEFASKWAIDGDWLHVARDVYAVEIESE</sequence>
<evidence type="ECO:0000256" key="1">
    <source>
        <dbReference type="ARBA" id="ARBA00004006"/>
    </source>
</evidence>
<evidence type="ECO:0000256" key="11">
    <source>
        <dbReference type="PIRSR" id="PIRSR036432-1"/>
    </source>
</evidence>
<dbReference type="FunFam" id="3.30.950.10:FF:000004">
    <property type="entry name" value="Diphthine synthase putative"/>
    <property type="match status" value="1"/>
</dbReference>
<accession>A0A9P6DHC2</accession>
<keyword evidence="8 11" id="KW-0949">S-adenosyl-L-methionine</keyword>
<dbReference type="PIRSF" id="PIRSF036432">
    <property type="entry name" value="Diphthine_synth"/>
    <property type="match status" value="1"/>
</dbReference>
<dbReference type="EMBL" id="MU129206">
    <property type="protein sequence ID" value="KAF9504651.1"/>
    <property type="molecule type" value="Genomic_DNA"/>
</dbReference>
<dbReference type="InterPro" id="IPR000878">
    <property type="entry name" value="4pyrrol_Mease"/>
</dbReference>
<dbReference type="InterPro" id="IPR035996">
    <property type="entry name" value="4pyrrol_Methylase_sf"/>
</dbReference>
<feature type="domain" description="Tetrapyrrole methylase" evidence="12">
    <location>
        <begin position="1"/>
        <end position="231"/>
    </location>
</feature>
<evidence type="ECO:0000256" key="6">
    <source>
        <dbReference type="ARBA" id="ARBA00022603"/>
    </source>
</evidence>
<comment type="function">
    <text evidence="1">S-adenosyl-L-methionine-dependent methyltransferase that catalyzes four methylations of the modified target histidine residue in translation elongation factor 2 (EF-2), to form an intermediate called diphthine methyl ester. The four successive methylation reactions represent the second step of diphthamide biosynthesis.</text>
</comment>
<feature type="binding site" evidence="11">
    <location>
        <position position="84"/>
    </location>
    <ligand>
        <name>S-adenosyl-L-methionine</name>
        <dbReference type="ChEBI" id="CHEBI:59789"/>
    </ligand>
</feature>